<dbReference type="PANTHER" id="PTHR19328">
    <property type="entry name" value="HEDGEHOG-INTERACTING PROTEIN"/>
    <property type="match status" value="1"/>
</dbReference>
<comment type="caution">
    <text evidence="4">The sequence shown here is derived from an EMBL/GenBank/DDBJ whole genome shotgun (WGS) entry which is preliminary data.</text>
</comment>
<evidence type="ECO:0008006" key="6">
    <source>
        <dbReference type="Google" id="ProtNLM"/>
    </source>
</evidence>
<dbReference type="Pfam" id="PF18911">
    <property type="entry name" value="PKD_4"/>
    <property type="match status" value="1"/>
</dbReference>
<dbReference type="SMART" id="SM00089">
    <property type="entry name" value="PKD"/>
    <property type="match status" value="1"/>
</dbReference>
<dbReference type="Proteomes" id="UP000680865">
    <property type="component" value="Unassembled WGS sequence"/>
</dbReference>
<dbReference type="RefSeq" id="WP_213000164.1">
    <property type="nucleotide sequence ID" value="NZ_BAAATW010000016.1"/>
</dbReference>
<dbReference type="PROSITE" id="PS51820">
    <property type="entry name" value="PA14"/>
    <property type="match status" value="4"/>
</dbReference>
<evidence type="ECO:0000313" key="4">
    <source>
        <dbReference type="EMBL" id="GIM77505.1"/>
    </source>
</evidence>
<feature type="domain" description="PA14" evidence="3">
    <location>
        <begin position="636"/>
        <end position="773"/>
    </location>
</feature>
<feature type="domain" description="PA14" evidence="3">
    <location>
        <begin position="900"/>
        <end position="1044"/>
    </location>
</feature>
<dbReference type="SUPFAM" id="SSF56988">
    <property type="entry name" value="Anthrax protective antigen"/>
    <property type="match status" value="4"/>
</dbReference>
<sequence length="1160" mass="123858">MRKLLALLVSALLVVVVLAPLPAQAAPPADFRTELVVGAGLEGPSGFEIAPDGRIFVLERSGKIKIVKNGRLLATPFADLPSQPSGDRGLIGVAFDPEFGVTNHYAYFYYTGLDLHNRLVRFDASADVATTGPFTIFQTESLSQELHVGGSLAFGPDGKLYFAVGDNGYPPNAQLLTNPHGKILRINRDGTIPPGNPFAGQAGKQQEIWAYGFRNPWRFQFDSATGQLYGGDVGDYTWEEVNHIVKGGNYGWPLKEGACTSACTGYVDPIYAYPHEGESAAVTGGPVYRGTMFPAEYRGNLFFGDYAKGFIRRAVLDADGNATSVEPFDTVAGSVVDLKVAPDGSLYYLTFIPGRLYRISYEIGNHAPSATATADVTKGLDPLTVHFSGAASVDPDSDPLTYQWEFGDGTGSTAAEPVKIYPDIGVYVATLTVTDSEGNAAEAVPIVIQVGIAPTLNVAVPADGARYRAGDVITYNAFASDAAGFDLDDNDITMNAVLHHGTHIHPFVGPLTGRAGSFTIPSTGESSADTWYELTVTATDTNGLSTSRSVTIRPITTTFTVATSPPGLTAYLDGIPETAPHEVAGVEGFRRELYAPPVAVAADGTTYHFTGWSDGGSIRHTIVTPGDDTTYTAVYAPSTPFAAKYYAGRALAGAPVLTRNDPRIDFAWGGGSPGAGVPADNFSARWTKKQYFAAGRYRFTAVCDDGFRLYVDNTLVLDHWSSQPGTAYDWIGDLGAGNHTITLEYFEEAGGAIAKLDWAATVEQPDDTWRAEYWNLPGTGSSPTVPSAPPVLTRAEDAVDHDWAGGSPAPAINTDHFAGRWTRTLSLAPGEYEFTATADDGVRLTVDGLRVIDRWTDSGPVATTATTVLDGGPHTVVLDYYENSGGAVARLAYRQLADQLDPQDYTSEFWNTPGAGSAPPFPAGEPDVTRTDPAIAFDWGGGSPDPAINDDKFAARFTRTDTLSAGLYRFSGLSDDGVRVFLDGVPIVDEWADQHATFSTDRPVLAGIHQIRVEYYENGVGAALQFGYQRIGAYHPAATWSAEYFANTTLTGTPVVSRSDDTVDFDWGLGSPDPLVPANQFSARWTKTADYAAGTYRFAATGDDGIRVLLDGVTVLDGWSDHGPTTFTTDLDLGAGEHTVVVEYYDSFVGAVAVFTETPQ</sequence>
<gene>
    <name evidence="4" type="ORF">Aco04nite_55680</name>
</gene>
<feature type="domain" description="PKD" evidence="2">
    <location>
        <begin position="368"/>
        <end position="455"/>
    </location>
</feature>
<dbReference type="InterPro" id="IPR000601">
    <property type="entry name" value="PKD_dom"/>
</dbReference>
<evidence type="ECO:0000259" key="2">
    <source>
        <dbReference type="PROSITE" id="PS50093"/>
    </source>
</evidence>
<dbReference type="InterPro" id="IPR037524">
    <property type="entry name" value="PA14/GLEYA"/>
</dbReference>
<dbReference type="GO" id="GO:0005975">
    <property type="term" value="P:carbohydrate metabolic process"/>
    <property type="evidence" value="ECO:0007669"/>
    <property type="project" value="UniProtKB-ARBA"/>
</dbReference>
<dbReference type="Gene3D" id="2.120.10.30">
    <property type="entry name" value="TolB, C-terminal domain"/>
    <property type="match status" value="1"/>
</dbReference>
<keyword evidence="5" id="KW-1185">Reference proteome</keyword>
<reference evidence="4" key="1">
    <citation type="submission" date="2021-03" db="EMBL/GenBank/DDBJ databases">
        <title>Whole genome shotgun sequence of Actinoplanes consettensis NBRC 14913.</title>
        <authorList>
            <person name="Komaki H."/>
            <person name="Tamura T."/>
        </authorList>
    </citation>
    <scope>NUCLEOTIDE SEQUENCE</scope>
    <source>
        <strain evidence="4">NBRC 14913</strain>
    </source>
</reference>
<name>A0A919SR50_9ACTN</name>
<dbReference type="SUPFAM" id="SSF49299">
    <property type="entry name" value="PKD domain"/>
    <property type="match status" value="1"/>
</dbReference>
<dbReference type="SUPFAM" id="SSF50952">
    <property type="entry name" value="Soluble quinoprotein glucose dehydrogenase"/>
    <property type="match status" value="1"/>
</dbReference>
<dbReference type="EMBL" id="BOQP01000030">
    <property type="protein sequence ID" value="GIM77505.1"/>
    <property type="molecule type" value="Genomic_DNA"/>
</dbReference>
<dbReference type="PROSITE" id="PS50093">
    <property type="entry name" value="PKD"/>
    <property type="match status" value="1"/>
</dbReference>
<dbReference type="CDD" id="cd00146">
    <property type="entry name" value="PKD"/>
    <property type="match status" value="1"/>
</dbReference>
<evidence type="ECO:0000259" key="3">
    <source>
        <dbReference type="PROSITE" id="PS51820"/>
    </source>
</evidence>
<dbReference type="InterPro" id="IPR035986">
    <property type="entry name" value="PKD_dom_sf"/>
</dbReference>
<evidence type="ECO:0000313" key="5">
    <source>
        <dbReference type="Proteomes" id="UP000680865"/>
    </source>
</evidence>
<dbReference type="Gene3D" id="3.90.182.10">
    <property type="entry name" value="Toxin - Anthrax Protective Antigen,domain 1"/>
    <property type="match status" value="3"/>
</dbReference>
<feature type="signal peptide" evidence="1">
    <location>
        <begin position="1"/>
        <end position="25"/>
    </location>
</feature>
<dbReference type="InterPro" id="IPR022409">
    <property type="entry name" value="PKD/Chitinase_dom"/>
</dbReference>
<dbReference type="PANTHER" id="PTHR19328:SF75">
    <property type="entry name" value="ALDOSE SUGAR DEHYDROGENASE YLII"/>
    <property type="match status" value="1"/>
</dbReference>
<dbReference type="InterPro" id="IPR012938">
    <property type="entry name" value="Glc/Sorbosone_DH"/>
</dbReference>
<protein>
    <recommendedName>
        <fullName evidence="6">PKD domain-containing protein</fullName>
    </recommendedName>
</protein>
<feature type="domain" description="PA14" evidence="3">
    <location>
        <begin position="764"/>
        <end position="907"/>
    </location>
</feature>
<keyword evidence="1" id="KW-0732">Signal</keyword>
<feature type="domain" description="PA14" evidence="3">
    <location>
        <begin position="1035"/>
        <end position="1160"/>
    </location>
</feature>
<feature type="chain" id="PRO_5037139140" description="PKD domain-containing protein" evidence="1">
    <location>
        <begin position="26"/>
        <end position="1160"/>
    </location>
</feature>
<dbReference type="InterPro" id="IPR011041">
    <property type="entry name" value="Quinoprot_gluc/sorb_DH_b-prop"/>
</dbReference>
<dbReference type="Pfam" id="PF07995">
    <property type="entry name" value="GSDH"/>
    <property type="match status" value="1"/>
</dbReference>
<proteinExistence type="predicted"/>
<evidence type="ECO:0000256" key="1">
    <source>
        <dbReference type="SAM" id="SignalP"/>
    </source>
</evidence>
<dbReference type="InterPro" id="IPR011042">
    <property type="entry name" value="6-blade_b-propeller_TolB-like"/>
</dbReference>
<dbReference type="AlphaFoldDB" id="A0A919SR50"/>
<dbReference type="InterPro" id="IPR011658">
    <property type="entry name" value="PA14_dom"/>
</dbReference>
<accession>A0A919SR50</accession>
<dbReference type="InterPro" id="IPR013783">
    <property type="entry name" value="Ig-like_fold"/>
</dbReference>
<dbReference type="Gene3D" id="2.60.40.10">
    <property type="entry name" value="Immunoglobulins"/>
    <property type="match status" value="2"/>
</dbReference>
<organism evidence="4 5">
    <name type="scientific">Winogradskya consettensis</name>
    <dbReference type="NCBI Taxonomy" id="113560"/>
    <lineage>
        <taxon>Bacteria</taxon>
        <taxon>Bacillati</taxon>
        <taxon>Actinomycetota</taxon>
        <taxon>Actinomycetes</taxon>
        <taxon>Micromonosporales</taxon>
        <taxon>Micromonosporaceae</taxon>
        <taxon>Winogradskya</taxon>
    </lineage>
</organism>
<dbReference type="SMART" id="SM00758">
    <property type="entry name" value="PA14"/>
    <property type="match status" value="4"/>
</dbReference>
<dbReference type="Pfam" id="PF07691">
    <property type="entry name" value="PA14"/>
    <property type="match status" value="4"/>
</dbReference>